<dbReference type="GO" id="GO:0031071">
    <property type="term" value="F:cysteine desulfurase activity"/>
    <property type="evidence" value="ECO:0007669"/>
    <property type="project" value="UniProtKB-EC"/>
</dbReference>
<dbReference type="RefSeq" id="WP_338392851.1">
    <property type="nucleotide sequence ID" value="NZ_AP025314.1"/>
</dbReference>
<dbReference type="InterPro" id="IPR000192">
    <property type="entry name" value="Aminotrans_V_dom"/>
</dbReference>
<dbReference type="InterPro" id="IPR015421">
    <property type="entry name" value="PyrdxlP-dep_Trfase_major"/>
</dbReference>
<name>A0AAU9CTM7_9BACT</name>
<dbReference type="PROSITE" id="PS00595">
    <property type="entry name" value="AA_TRANSFER_CLASS_5"/>
    <property type="match status" value="1"/>
</dbReference>
<evidence type="ECO:0000259" key="11">
    <source>
        <dbReference type="Pfam" id="PF00266"/>
    </source>
</evidence>
<dbReference type="InterPro" id="IPR015424">
    <property type="entry name" value="PyrdxlP-dep_Trfase"/>
</dbReference>
<evidence type="ECO:0000256" key="8">
    <source>
        <dbReference type="ARBA" id="ARBA00023014"/>
    </source>
</evidence>
<dbReference type="Gene3D" id="3.40.640.10">
    <property type="entry name" value="Type I PLP-dependent aspartate aminotransferase-like (Major domain)"/>
    <property type="match status" value="1"/>
</dbReference>
<evidence type="ECO:0000256" key="7">
    <source>
        <dbReference type="ARBA" id="ARBA00023004"/>
    </source>
</evidence>
<dbReference type="Pfam" id="PF00266">
    <property type="entry name" value="Aminotran_5"/>
    <property type="match status" value="1"/>
</dbReference>
<keyword evidence="5" id="KW-0479">Metal-binding</keyword>
<dbReference type="Gene3D" id="3.90.1150.10">
    <property type="entry name" value="Aspartate Aminotransferase, domain 1"/>
    <property type="match status" value="1"/>
</dbReference>
<evidence type="ECO:0000313" key="12">
    <source>
        <dbReference type="EMBL" id="BDD11352.1"/>
    </source>
</evidence>
<dbReference type="Proteomes" id="UP001348817">
    <property type="component" value="Chromosome"/>
</dbReference>
<proteinExistence type="inferred from homology"/>
<gene>
    <name evidence="12" type="ORF">FUAX_37840</name>
</gene>
<dbReference type="Gene3D" id="1.10.260.50">
    <property type="match status" value="1"/>
</dbReference>
<dbReference type="KEGG" id="fax:FUAX_37840"/>
<evidence type="ECO:0000256" key="6">
    <source>
        <dbReference type="ARBA" id="ARBA00022898"/>
    </source>
</evidence>
<dbReference type="InterPro" id="IPR015422">
    <property type="entry name" value="PyrdxlP-dep_Trfase_small"/>
</dbReference>
<reference evidence="12 13" key="1">
    <citation type="submission" date="2021-12" db="EMBL/GenBank/DDBJ databases">
        <title>Genome sequencing of bacteria with rrn-lacking chromosome and rrn-plasmid.</title>
        <authorList>
            <person name="Anda M."/>
            <person name="Iwasaki W."/>
        </authorList>
    </citation>
    <scope>NUCLEOTIDE SEQUENCE [LARGE SCALE GENOMIC DNA]</scope>
    <source>
        <strain evidence="12 13">DSM 100852</strain>
    </source>
</reference>
<dbReference type="InterPro" id="IPR016454">
    <property type="entry name" value="Cysteine_dSase"/>
</dbReference>
<keyword evidence="6" id="KW-0663">Pyridoxal phosphate</keyword>
<sequence>MSIYLDNAATTPLAPEAFEAMKPYLIQHHGNPSTPHTHGRQARAAVESARKAVAKELNVTSAEVYFTAGGTESTNIILHGAVRDLGCEAIITSPLEHSATLKTAEYIGAQAGIPVYKVKLDASGLVDMQDLEALLKKSPKALVSLMHGNNEIGNLTDLKRVGDLCHEYGAFFHTDAVQSLGFERIDPKEMHIDALSGTGHKFHGPKGIGFLYLGKGHKISAHMQGGGQEKGLRSGTENVYAIVGLASALTLAYANLERDREHILGLKNRMIERLKADIPGVLFNGASADSDHSLCKILSVSIPTSMDTATLLFSLDLQGVSATGGSACSSGAQKGSHVLMALGERKDRVSIRFSFSRYNTIEEIETACDILKKVLFP</sequence>
<dbReference type="EMBL" id="AP025314">
    <property type="protein sequence ID" value="BDD11352.1"/>
    <property type="molecule type" value="Genomic_DNA"/>
</dbReference>
<dbReference type="PANTHER" id="PTHR11601">
    <property type="entry name" value="CYSTEINE DESULFURYLASE FAMILY MEMBER"/>
    <property type="match status" value="1"/>
</dbReference>
<dbReference type="GO" id="GO:0046872">
    <property type="term" value="F:metal ion binding"/>
    <property type="evidence" value="ECO:0007669"/>
    <property type="project" value="UniProtKB-KW"/>
</dbReference>
<dbReference type="AlphaFoldDB" id="A0AAU9CTM7"/>
<evidence type="ECO:0000256" key="2">
    <source>
        <dbReference type="ARBA" id="ARBA00006490"/>
    </source>
</evidence>
<evidence type="ECO:0000313" key="13">
    <source>
        <dbReference type="Proteomes" id="UP001348817"/>
    </source>
</evidence>
<evidence type="ECO:0000256" key="10">
    <source>
        <dbReference type="RuleBase" id="RU004504"/>
    </source>
</evidence>
<comment type="similarity">
    <text evidence="2">Belongs to the class-V pyridoxal-phosphate-dependent aminotransferase family. NifS/IscS subfamily.</text>
</comment>
<accession>A0AAU9CTM7</accession>
<protein>
    <recommendedName>
        <fullName evidence="3">cysteine desulfurase</fullName>
        <ecNumber evidence="3">2.8.1.7</ecNumber>
    </recommendedName>
</protein>
<dbReference type="PANTHER" id="PTHR11601:SF34">
    <property type="entry name" value="CYSTEINE DESULFURASE"/>
    <property type="match status" value="1"/>
</dbReference>
<dbReference type="SUPFAM" id="SSF53383">
    <property type="entry name" value="PLP-dependent transferases"/>
    <property type="match status" value="1"/>
</dbReference>
<dbReference type="EC" id="2.8.1.7" evidence="3"/>
<keyword evidence="4" id="KW-0808">Transferase</keyword>
<evidence type="ECO:0000256" key="9">
    <source>
        <dbReference type="ARBA" id="ARBA00050776"/>
    </source>
</evidence>
<evidence type="ECO:0000256" key="3">
    <source>
        <dbReference type="ARBA" id="ARBA00012239"/>
    </source>
</evidence>
<organism evidence="12 13">
    <name type="scientific">Fulvitalea axinellae</name>
    <dbReference type="NCBI Taxonomy" id="1182444"/>
    <lineage>
        <taxon>Bacteria</taxon>
        <taxon>Pseudomonadati</taxon>
        <taxon>Bacteroidota</taxon>
        <taxon>Cytophagia</taxon>
        <taxon>Cytophagales</taxon>
        <taxon>Persicobacteraceae</taxon>
        <taxon>Fulvitalea</taxon>
    </lineage>
</organism>
<dbReference type="PIRSF" id="PIRSF005572">
    <property type="entry name" value="NifS"/>
    <property type="match status" value="1"/>
</dbReference>
<evidence type="ECO:0000256" key="5">
    <source>
        <dbReference type="ARBA" id="ARBA00022723"/>
    </source>
</evidence>
<dbReference type="InterPro" id="IPR020578">
    <property type="entry name" value="Aminotrans_V_PyrdxlP_BS"/>
</dbReference>
<keyword evidence="13" id="KW-1185">Reference proteome</keyword>
<comment type="cofactor">
    <cofactor evidence="1 10">
        <name>pyridoxal 5'-phosphate</name>
        <dbReference type="ChEBI" id="CHEBI:597326"/>
    </cofactor>
</comment>
<dbReference type="GO" id="GO:0051536">
    <property type="term" value="F:iron-sulfur cluster binding"/>
    <property type="evidence" value="ECO:0007669"/>
    <property type="project" value="UniProtKB-KW"/>
</dbReference>
<evidence type="ECO:0000256" key="1">
    <source>
        <dbReference type="ARBA" id="ARBA00001933"/>
    </source>
</evidence>
<feature type="domain" description="Aminotransferase class V" evidence="11">
    <location>
        <begin position="3"/>
        <end position="365"/>
    </location>
</feature>
<comment type="catalytic activity">
    <reaction evidence="9">
        <text>(sulfur carrier)-H + L-cysteine = (sulfur carrier)-SH + L-alanine</text>
        <dbReference type="Rhea" id="RHEA:43892"/>
        <dbReference type="Rhea" id="RHEA-COMP:14737"/>
        <dbReference type="Rhea" id="RHEA-COMP:14739"/>
        <dbReference type="ChEBI" id="CHEBI:29917"/>
        <dbReference type="ChEBI" id="CHEBI:35235"/>
        <dbReference type="ChEBI" id="CHEBI:57972"/>
        <dbReference type="ChEBI" id="CHEBI:64428"/>
        <dbReference type="EC" id="2.8.1.7"/>
    </reaction>
</comment>
<keyword evidence="7" id="KW-0408">Iron</keyword>
<keyword evidence="8" id="KW-0411">Iron-sulfur</keyword>
<evidence type="ECO:0000256" key="4">
    <source>
        <dbReference type="ARBA" id="ARBA00022679"/>
    </source>
</evidence>